<reference evidence="1 2" key="1">
    <citation type="submission" date="2014-05" db="EMBL/GenBank/DDBJ databases">
        <title>Complete genome sequence of Corynebacterium marinum DSM 44953.</title>
        <authorList>
            <person name="Schaffert L."/>
            <person name="Albersmeier A."/>
            <person name="Kalinowski J."/>
            <person name="Ruckert C."/>
        </authorList>
    </citation>
    <scope>NUCLEOTIDE SEQUENCE [LARGE SCALE GENOMIC DNA]</scope>
    <source>
        <strain evidence="1 2">DSM 44953</strain>
        <plasmid evidence="1 2">pCmarinum2</plasmid>
    </source>
</reference>
<accession>A0A0B6TUW8</accession>
<sequence length="139" mass="15103">MPVQHEQQLVFAQGTVAMREAQPAEQLGVVPEALVNAGHADEHDRHTVTIMDVAQHLQGGGRQTFCFINDNQLGELLTTGSAHVEPVSLPGGHQMLHDADIEFAPVKLDILDQRPVLRLDLRGVEHRAGPVGCRVDGQV</sequence>
<dbReference type="HOGENOM" id="CLU_1841770_0_0_11"/>
<proteinExistence type="predicted"/>
<dbReference type="Proteomes" id="UP000031928">
    <property type="component" value="Plasmid pCmarinum2"/>
</dbReference>
<name>A0A0B6TUW8_9CORY</name>
<dbReference type="KEGG" id="cmq:B840_12580"/>
<keyword evidence="1" id="KW-0614">Plasmid</keyword>
<organism evidence="1 2">
    <name type="scientific">Corynebacterium marinum DSM 44953</name>
    <dbReference type="NCBI Taxonomy" id="1224162"/>
    <lineage>
        <taxon>Bacteria</taxon>
        <taxon>Bacillati</taxon>
        <taxon>Actinomycetota</taxon>
        <taxon>Actinomycetes</taxon>
        <taxon>Mycobacteriales</taxon>
        <taxon>Corynebacteriaceae</taxon>
        <taxon>Corynebacterium</taxon>
    </lineage>
</organism>
<geneLocation type="plasmid" evidence="1 2">
    <name>pCmarinum2</name>
</geneLocation>
<protein>
    <submittedName>
        <fullName evidence="1">Uncharacterized protein</fullName>
    </submittedName>
</protein>
<keyword evidence="2" id="KW-1185">Reference proteome</keyword>
<dbReference type="AlphaFoldDB" id="A0A0B6TUW8"/>
<dbReference type="EMBL" id="CP007791">
    <property type="protein sequence ID" value="AJK70084.1"/>
    <property type="molecule type" value="Genomic_DNA"/>
</dbReference>
<gene>
    <name evidence="1" type="ORF">B840_12580</name>
</gene>
<evidence type="ECO:0000313" key="2">
    <source>
        <dbReference type="Proteomes" id="UP000031928"/>
    </source>
</evidence>
<evidence type="ECO:0000313" key="1">
    <source>
        <dbReference type="EMBL" id="AJK70084.1"/>
    </source>
</evidence>